<proteinExistence type="predicted"/>
<evidence type="ECO:0000313" key="1">
    <source>
        <dbReference type="EMBL" id="RNA63289.1"/>
    </source>
</evidence>
<organism evidence="1 2">
    <name type="scientific">Chryseobacterium nematophagum</name>
    <dbReference type="NCBI Taxonomy" id="2305228"/>
    <lineage>
        <taxon>Bacteria</taxon>
        <taxon>Pseudomonadati</taxon>
        <taxon>Bacteroidota</taxon>
        <taxon>Flavobacteriia</taxon>
        <taxon>Flavobacteriales</taxon>
        <taxon>Weeksellaceae</taxon>
        <taxon>Chryseobacterium group</taxon>
        <taxon>Chryseobacterium</taxon>
    </lineage>
</organism>
<name>A0A3M7TKV9_9FLAO</name>
<dbReference type="RefSeq" id="WP_122637264.1">
    <property type="nucleotide sequence ID" value="NZ_QWIU01000002.1"/>
</dbReference>
<reference evidence="1 2" key="1">
    <citation type="submission" date="2018-08" db="EMBL/GenBank/DDBJ databases">
        <title>Chryseobacterium nematophagum: a novel matrix digesting pathogen of nematodes.</title>
        <authorList>
            <person name="Page A."/>
            <person name="Roberts M."/>
            <person name="Felix M.-A."/>
            <person name="Weir W."/>
        </authorList>
    </citation>
    <scope>NUCLEOTIDE SEQUENCE [LARGE SCALE GENOMIC DNA]</scope>
    <source>
        <strain evidence="1 2">JUb129</strain>
    </source>
</reference>
<accession>A0A3M7TKV9</accession>
<evidence type="ECO:0000313" key="2">
    <source>
        <dbReference type="Proteomes" id="UP000278775"/>
    </source>
</evidence>
<evidence type="ECO:0008006" key="3">
    <source>
        <dbReference type="Google" id="ProtNLM"/>
    </source>
</evidence>
<dbReference type="EMBL" id="QWIU01000002">
    <property type="protein sequence ID" value="RNA63289.1"/>
    <property type="molecule type" value="Genomic_DNA"/>
</dbReference>
<dbReference type="Proteomes" id="UP000278775">
    <property type="component" value="Unassembled WGS sequence"/>
</dbReference>
<dbReference type="AlphaFoldDB" id="A0A3M7TKV9"/>
<gene>
    <name evidence="1" type="ORF">D1631_15825</name>
</gene>
<sequence>MKNKFITLKKILPLVFLLLVSSFYGQVRIANSTLNTVAPNSSAFIDASSNPEYNLSTNVGKGLLYPRTDLTTFTAFSGLPVGIPNSYPSYYDGLMLFNTATSGTAGVGATAGTLCRGFWYYDNPSTSVTGGTWRPLRPDLCSSTNPPVVTALNCSGATVTGTLTQGAAASGVSVQVPYTGGNGVAYPAGTAIPSTTVTGLTATLQAGTLANGNGTLTYTISGTPATSGTAHFAILFGGQTCDLQVTVAPASSPVVLNCSGAIHYPLANPNIPQSLNPPLFPGTYYTIIPFTGGTGTYESQTVSSSGQVLGLVATLRPGQMSDHQLIFDISGQTLNSGTATFVFPFQGQVCSFTRTVVGGTPVNPDEVVMCGSNKAWMTRNLGADMSLDPYSRSAGLHGAKYQYGQQVPMVTQAQDQSTPGPVTLVNYNPSLAYWGTPKAATDPCPAGYKVPSTTDYVTLRDSNEISYIGISSPANPSNFSAVVRFRCLATNTTLDFPVAGLRTDGGGEIADRGRVGYYWESSISNTSMFQDAVTIGTQQHPSAAKSVRCIRE</sequence>
<dbReference type="OrthoDB" id="1453974at2"/>
<comment type="caution">
    <text evidence="1">The sequence shown here is derived from an EMBL/GenBank/DDBJ whole genome shotgun (WGS) entry which is preliminary data.</text>
</comment>
<protein>
    <recommendedName>
        <fullName evidence="3">Fibrobacter succinogenes major paralogous domain-containing protein</fullName>
    </recommendedName>
</protein>